<keyword evidence="5" id="KW-0808">Transferase</keyword>
<dbReference type="InterPro" id="IPR013780">
    <property type="entry name" value="Glyco_hydro_b"/>
</dbReference>
<proteinExistence type="inferred from homology"/>
<evidence type="ECO:0000256" key="5">
    <source>
        <dbReference type="ARBA" id="ARBA00022679"/>
    </source>
</evidence>
<dbReference type="PANTHER" id="PTHR43651:SF2">
    <property type="entry name" value="1,4-ALPHA-GLUCAN-BRANCHING ENZYME, CHLOROPLASTIC_AMYLOPLASTIC"/>
    <property type="match status" value="1"/>
</dbReference>
<dbReference type="Gene3D" id="3.20.20.80">
    <property type="entry name" value="Glycosidases"/>
    <property type="match status" value="2"/>
</dbReference>
<accession>A0ABY8TI78</accession>
<dbReference type="CDD" id="cd11321">
    <property type="entry name" value="AmyAc_bac_euk_BE"/>
    <property type="match status" value="1"/>
</dbReference>
<dbReference type="InterPro" id="IPR004193">
    <property type="entry name" value="Glyco_hydro_13_N"/>
</dbReference>
<name>A0ABY8TI78_TETOB</name>
<evidence type="ECO:0000313" key="10">
    <source>
        <dbReference type="Proteomes" id="UP001244341"/>
    </source>
</evidence>
<dbReference type="SMART" id="SM00642">
    <property type="entry name" value="Aamy"/>
    <property type="match status" value="1"/>
</dbReference>
<feature type="region of interest" description="Disordered" evidence="7">
    <location>
        <begin position="769"/>
        <end position="882"/>
    </location>
</feature>
<feature type="compositionally biased region" description="Low complexity" evidence="7">
    <location>
        <begin position="845"/>
        <end position="862"/>
    </location>
</feature>
<dbReference type="InterPro" id="IPR006048">
    <property type="entry name" value="A-amylase/branching_C"/>
</dbReference>
<dbReference type="EMBL" id="CP126208">
    <property type="protein sequence ID" value="WIA08108.1"/>
    <property type="molecule type" value="Genomic_DNA"/>
</dbReference>
<evidence type="ECO:0000256" key="7">
    <source>
        <dbReference type="SAM" id="MobiDB-lite"/>
    </source>
</evidence>
<evidence type="ECO:0000256" key="6">
    <source>
        <dbReference type="ARBA" id="ARBA00023234"/>
    </source>
</evidence>
<keyword evidence="6" id="KW-0934">Plastid</keyword>
<evidence type="ECO:0000256" key="2">
    <source>
        <dbReference type="ARBA" id="ARBA00004602"/>
    </source>
</evidence>
<dbReference type="InterPro" id="IPR013783">
    <property type="entry name" value="Ig-like_fold"/>
</dbReference>
<evidence type="ECO:0000256" key="1">
    <source>
        <dbReference type="ARBA" id="ARBA00000826"/>
    </source>
</evidence>
<dbReference type="InterPro" id="IPR017853">
    <property type="entry name" value="GH"/>
</dbReference>
<evidence type="ECO:0000256" key="4">
    <source>
        <dbReference type="ARBA" id="ARBA00012541"/>
    </source>
</evidence>
<keyword evidence="6" id="KW-0035">Amyloplast</keyword>
<dbReference type="EC" id="2.4.1.18" evidence="4"/>
<dbReference type="SUPFAM" id="SSF81296">
    <property type="entry name" value="E set domains"/>
    <property type="match status" value="1"/>
</dbReference>
<reference evidence="9 10" key="1">
    <citation type="submission" date="2023-05" db="EMBL/GenBank/DDBJ databases">
        <title>A 100% complete, gapless, phased diploid assembly of the Scenedesmus obliquus UTEX 3031 genome.</title>
        <authorList>
            <person name="Biondi T.C."/>
            <person name="Hanschen E.R."/>
            <person name="Kwon T."/>
            <person name="Eng W."/>
            <person name="Kruse C.P.S."/>
            <person name="Koehler S.I."/>
            <person name="Kunde Y."/>
            <person name="Gleasner C.D."/>
            <person name="You Mak K.T."/>
            <person name="Polle J."/>
            <person name="Hovde B.T."/>
            <person name="Starkenburg S.R."/>
        </authorList>
    </citation>
    <scope>NUCLEOTIDE SEQUENCE [LARGE SCALE GENOMIC DNA]</scope>
    <source>
        <strain evidence="9 10">DOE0152z</strain>
    </source>
</reference>
<dbReference type="InterPro" id="IPR006047">
    <property type="entry name" value="GH13_cat_dom"/>
</dbReference>
<sequence>MRSLGKQCRANQVQHNVPSAARIGAAVGRSCFQTRNRLAGSGSRHHASTILRAVAEAVQGESKELALYSVDPQLADHREHLDYRWNHYKWVKGNIEQAVGSLDDFAKGFESLGFVRKDGKTIYREWAPGAKAAALIGDFNNWECAWMQKDEWGVWSVELPDGPDGSPAIPHNSRVKIRMQAHGDWWCDRVPAWIKYATVPEGEMGAKYNGVYWDPPRGEKHLWRNRRPKRPSSLKIYEAHVGMSGEDEAVSTYAQFRDEVLPRIKKQGYTAIQLMAIQEHAYYASFGYHVTNPFAISSRSGTPEDLKSLIDAAHGMGLVVLLDVVHSHISSNADDGLAGFDMGQGQEANYFRSGEAGYHKQWDSRILNYGHWEVQRYLLSNLRYWLDEFQFDGFRFGGVYSMMYHDHGIGIDPARAYQANNMFDGVTSMLYHHHGIDTAFSGHYHEYFGPQADVEACVYLMMANEVIHKLHPDAITIAEDVSGMPTLCRPVSEGGLGFDYRLNMAIPDTWIRLLKHVRDEDWEMMDLVNALCNRRYTEKTVAYAESHDQALVGDKTIAMWLFDAEMYTNMSTLNESTPVTERGMALHKMIRMVTMALGGEAWLNFMGNEFGHPEWLDFPREGNEWSHKHCRRQWSLVDTDHMRYHQLNEWDRAMMELDEKTGFLSSSTQWVTAIDQERQVLVAERGPLVFVWNWHPSEDYEGLKVAAPEPGKYKVVMDSDAWHVGGQGRVHWDGEHFTQPAEDGKFNERDQYFQVFAPSRTVVAYMKETEDMRQQQQQQQQSQSQSQDNAAASSGGRFSAYIQSRTPAAPAEGPYRNGSGSGNGNGNGSSSEGGRFAAYYKSREGGNSSSSNGAADNGAGYSSSGGDGGRFADIIKQRYSKR</sequence>
<evidence type="ECO:0000313" key="9">
    <source>
        <dbReference type="EMBL" id="WIA08108.1"/>
    </source>
</evidence>
<dbReference type="SUPFAM" id="SSF51445">
    <property type="entry name" value="(Trans)glycosidases"/>
    <property type="match status" value="1"/>
</dbReference>
<dbReference type="PANTHER" id="PTHR43651">
    <property type="entry name" value="1,4-ALPHA-GLUCAN-BRANCHING ENZYME"/>
    <property type="match status" value="1"/>
</dbReference>
<dbReference type="Pfam" id="PF02806">
    <property type="entry name" value="Alpha-amylase_C"/>
    <property type="match status" value="1"/>
</dbReference>
<evidence type="ECO:0000259" key="8">
    <source>
        <dbReference type="SMART" id="SM00642"/>
    </source>
</evidence>
<evidence type="ECO:0000256" key="3">
    <source>
        <dbReference type="ARBA" id="ARBA00009000"/>
    </source>
</evidence>
<comment type="similarity">
    <text evidence="3">Belongs to the glycosyl hydrolase 13 family. GlgB subfamily.</text>
</comment>
<gene>
    <name evidence="9" type="ORF">OEZ85_007569</name>
</gene>
<dbReference type="Pfam" id="PF00128">
    <property type="entry name" value="Alpha-amylase"/>
    <property type="match status" value="1"/>
</dbReference>
<organism evidence="9 10">
    <name type="scientific">Tetradesmus obliquus</name>
    <name type="common">Green alga</name>
    <name type="synonym">Acutodesmus obliquus</name>
    <dbReference type="NCBI Taxonomy" id="3088"/>
    <lineage>
        <taxon>Eukaryota</taxon>
        <taxon>Viridiplantae</taxon>
        <taxon>Chlorophyta</taxon>
        <taxon>core chlorophytes</taxon>
        <taxon>Chlorophyceae</taxon>
        <taxon>CS clade</taxon>
        <taxon>Sphaeropleales</taxon>
        <taxon>Scenedesmaceae</taxon>
        <taxon>Tetradesmus</taxon>
    </lineage>
</organism>
<dbReference type="Gene3D" id="2.60.40.1180">
    <property type="entry name" value="Golgi alpha-mannosidase II"/>
    <property type="match status" value="1"/>
</dbReference>
<keyword evidence="10" id="KW-1185">Reference proteome</keyword>
<dbReference type="Gene3D" id="2.60.40.10">
    <property type="entry name" value="Immunoglobulins"/>
    <property type="match status" value="1"/>
</dbReference>
<feature type="compositionally biased region" description="Low complexity" evidence="7">
    <location>
        <begin position="774"/>
        <end position="787"/>
    </location>
</feature>
<comment type="catalytic activity">
    <reaction evidence="1">
        <text>Transfers a segment of a (1-&gt;4)-alpha-D-glucan chain to a primary hydroxy group in a similar glucan chain.</text>
        <dbReference type="EC" id="2.4.1.18"/>
    </reaction>
</comment>
<dbReference type="Pfam" id="PF02922">
    <property type="entry name" value="CBM_48"/>
    <property type="match status" value="1"/>
</dbReference>
<protein>
    <recommendedName>
        <fullName evidence="4">1,4-alpha-glucan branching enzyme</fullName>
        <ecNumber evidence="4">2.4.1.18</ecNumber>
    </recommendedName>
</protein>
<feature type="domain" description="Glycosyl hydrolase family 13 catalytic" evidence="8">
    <location>
        <begin position="251"/>
        <end position="596"/>
    </location>
</feature>
<dbReference type="Proteomes" id="UP001244341">
    <property type="component" value="Chromosome 1b"/>
</dbReference>
<dbReference type="InterPro" id="IPR014756">
    <property type="entry name" value="Ig_E-set"/>
</dbReference>
<dbReference type="SUPFAM" id="SSF51011">
    <property type="entry name" value="Glycosyl hydrolase domain"/>
    <property type="match status" value="1"/>
</dbReference>
<dbReference type="CDD" id="cd02854">
    <property type="entry name" value="E_set_GBE_euk_N"/>
    <property type="match status" value="1"/>
</dbReference>
<comment type="subcellular location">
    <subcellularLocation>
        <location evidence="2">Plastid</location>
        <location evidence="2">Amyloplast</location>
    </subcellularLocation>
</comment>